<dbReference type="PANTHER" id="PTHR11361:SF14">
    <property type="entry name" value="DNA MISMATCH REPAIR PROTEIN MUTS, TYPE 2"/>
    <property type="match status" value="1"/>
</dbReference>
<dbReference type="SMART" id="SM00534">
    <property type="entry name" value="MUTSac"/>
    <property type="match status" value="1"/>
</dbReference>
<keyword evidence="7" id="KW-1185">Reference proteome</keyword>
<name>A0ABT6NFL7_9FIRM</name>
<evidence type="ECO:0000313" key="7">
    <source>
        <dbReference type="Proteomes" id="UP001158045"/>
    </source>
</evidence>
<comment type="caution">
    <text evidence="6">The sequence shown here is derived from an EMBL/GenBank/DDBJ whole genome shotgun (WGS) entry which is preliminary data.</text>
</comment>
<evidence type="ECO:0000256" key="1">
    <source>
        <dbReference type="ARBA" id="ARBA00022741"/>
    </source>
</evidence>
<dbReference type="EMBL" id="JARYZI010000010">
    <property type="protein sequence ID" value="MDH8679230.1"/>
    <property type="molecule type" value="Genomic_DNA"/>
</dbReference>
<dbReference type="Gene3D" id="3.40.50.300">
    <property type="entry name" value="P-loop containing nucleotide triphosphate hydrolases"/>
    <property type="match status" value="1"/>
</dbReference>
<feature type="domain" description="DNA mismatch repair protein MutS core" evidence="4">
    <location>
        <begin position="27"/>
        <end position="320"/>
    </location>
</feature>
<keyword evidence="1" id="KW-0547">Nucleotide-binding</keyword>
<protein>
    <recommendedName>
        <fullName evidence="8">DNA mismatch repair proteins mutS family domain-containing protein</fullName>
    </recommendedName>
</protein>
<dbReference type="InterPro" id="IPR000432">
    <property type="entry name" value="DNA_mismatch_repair_MutS_C"/>
</dbReference>
<dbReference type="InterPro" id="IPR045076">
    <property type="entry name" value="MutS"/>
</dbReference>
<keyword evidence="3" id="KW-0238">DNA-binding</keyword>
<dbReference type="SMART" id="SM00533">
    <property type="entry name" value="MUTSd"/>
    <property type="match status" value="1"/>
</dbReference>
<proteinExistence type="predicted"/>
<evidence type="ECO:0000313" key="6">
    <source>
        <dbReference type="EMBL" id="MDH8679230.1"/>
    </source>
</evidence>
<evidence type="ECO:0000256" key="2">
    <source>
        <dbReference type="ARBA" id="ARBA00022840"/>
    </source>
</evidence>
<accession>A0ABT6NFL7</accession>
<evidence type="ECO:0008006" key="8">
    <source>
        <dbReference type="Google" id="ProtNLM"/>
    </source>
</evidence>
<evidence type="ECO:0000259" key="4">
    <source>
        <dbReference type="SMART" id="SM00533"/>
    </source>
</evidence>
<dbReference type="InterPro" id="IPR036187">
    <property type="entry name" value="DNA_mismatch_repair_MutS_sf"/>
</dbReference>
<keyword evidence="2" id="KW-0067">ATP-binding</keyword>
<reference evidence="6 7" key="1">
    <citation type="submission" date="2023-04" db="EMBL/GenBank/DDBJ databases">
        <title>Fusibacter bizertensis strain WBS, isolated from littoral bottom sediments of the Arctic seas - biochemical and genomic analysis.</title>
        <authorList>
            <person name="Brioukhanov A.L."/>
        </authorList>
    </citation>
    <scope>NUCLEOTIDE SEQUENCE [LARGE SCALE GENOMIC DNA]</scope>
    <source>
        <strain evidence="6 7">WBS</strain>
    </source>
</reference>
<dbReference type="SUPFAM" id="SSF48334">
    <property type="entry name" value="DNA repair protein MutS, domain III"/>
    <property type="match status" value="1"/>
</dbReference>
<dbReference type="PANTHER" id="PTHR11361">
    <property type="entry name" value="DNA MISMATCH REPAIR PROTEIN MUTS FAMILY MEMBER"/>
    <property type="match status" value="1"/>
</dbReference>
<evidence type="ECO:0000256" key="3">
    <source>
        <dbReference type="ARBA" id="ARBA00023125"/>
    </source>
</evidence>
<dbReference type="SUPFAM" id="SSF52540">
    <property type="entry name" value="P-loop containing nucleoside triphosphate hydrolases"/>
    <property type="match status" value="1"/>
</dbReference>
<gene>
    <name evidence="6" type="ORF">QE109_13820</name>
</gene>
<organism evidence="6 7">
    <name type="scientific">Fusibacter bizertensis</name>
    <dbReference type="NCBI Taxonomy" id="1488331"/>
    <lineage>
        <taxon>Bacteria</taxon>
        <taxon>Bacillati</taxon>
        <taxon>Bacillota</taxon>
        <taxon>Clostridia</taxon>
        <taxon>Eubacteriales</taxon>
        <taxon>Eubacteriales Family XII. Incertae Sedis</taxon>
        <taxon>Fusibacter</taxon>
    </lineage>
</organism>
<dbReference type="InterPro" id="IPR007696">
    <property type="entry name" value="DNA_mismatch_repair_MutS_core"/>
</dbReference>
<dbReference type="InterPro" id="IPR027417">
    <property type="entry name" value="P-loop_NTPase"/>
</dbReference>
<dbReference type="Proteomes" id="UP001158045">
    <property type="component" value="Unassembled WGS sequence"/>
</dbReference>
<dbReference type="RefSeq" id="WP_281095123.1">
    <property type="nucleotide sequence ID" value="NZ_JARYZI010000010.1"/>
</dbReference>
<dbReference type="Pfam" id="PF00488">
    <property type="entry name" value="MutS_V"/>
    <property type="match status" value="1"/>
</dbReference>
<sequence>MKMPYITKKNLEDLDIPFIFERLQLFSPYGEKLKKCLAPFKRHQVAELEKSYDQLEAAIGLLINNRLELLALKGLLKEVKLLDHTFDRIAENEVLSMTELFEVKQLVRVMENIRDAQSKLYWQKRIGAFNLTEVSNVTKLLDPEQSGVQAFHIYSQYSAKLYEIRKAIDSVDIKIKLKQKELIEELILEGYQVSSHGELKVLSRDVDLLSKIKSDPRFSYKSDVPMYTIFTVRIETTLTAEKQNLLLEEEQEEYEVRSQLTSALKAYLEIITSNTDAIAQIDVLIAKSQFSVAFNCVRPMILEMGQVEIEEGRHLKVAYSLGKVGKQFTPINVSLKKSVTLITGANMGGKTVSLKMIGQVVNLAQYGFFVPCKSLKMPLFDFVFVSVGDFQSIDMGLSTFGGEIVEIEEAIKRSDEYGLILIDELARGTNPLEGFAISKALIEFLKNQMSKAVITTHFDGLTDVEDTVHYQVKGLSDVDLTLIRDKIEAEGAALLHEYMDYQLMEVSSYKEIPKEAIRISELMGLDTRIVDRAKEILGGSNDE</sequence>
<feature type="domain" description="DNA mismatch repair proteins mutS family" evidence="5">
    <location>
        <begin position="337"/>
        <end position="538"/>
    </location>
</feature>
<evidence type="ECO:0000259" key="5">
    <source>
        <dbReference type="SMART" id="SM00534"/>
    </source>
</evidence>